<reference evidence="1" key="2">
    <citation type="submission" date="2013-10" db="EMBL/GenBank/DDBJ databases">
        <authorList>
            <person name="Aslett M."/>
        </authorList>
    </citation>
    <scope>NUCLEOTIDE SEQUENCE [LARGE SCALE GENOMIC DNA]</scope>
    <source>
        <strain evidence="1">Houghton</strain>
    </source>
</reference>
<keyword evidence="2" id="KW-1185">Reference proteome</keyword>
<dbReference type="Proteomes" id="UP000030754">
    <property type="component" value="Unassembled WGS sequence"/>
</dbReference>
<dbReference type="EMBL" id="HG723527">
    <property type="protein sequence ID" value="CDJ66302.1"/>
    <property type="molecule type" value="Genomic_DNA"/>
</dbReference>
<accession>U6MPZ7</accession>
<sequence length="68" mass="7645">MAALCRKYERPEVELPSVCTVSEEELKTWSKESQKLHASLKEAMETAGEESAALQNFMKKISKVTLEA</sequence>
<evidence type="ECO:0000313" key="1">
    <source>
        <dbReference type="EMBL" id="CDJ66302.1"/>
    </source>
</evidence>
<gene>
    <name evidence="1" type="ORF">ENH_00018310</name>
</gene>
<dbReference type="GeneID" id="25472005"/>
<organism evidence="1 2">
    <name type="scientific">Eimeria necatrix</name>
    <dbReference type="NCBI Taxonomy" id="51315"/>
    <lineage>
        <taxon>Eukaryota</taxon>
        <taxon>Sar</taxon>
        <taxon>Alveolata</taxon>
        <taxon>Apicomplexa</taxon>
        <taxon>Conoidasida</taxon>
        <taxon>Coccidia</taxon>
        <taxon>Eucoccidiorida</taxon>
        <taxon>Eimeriorina</taxon>
        <taxon>Eimeriidae</taxon>
        <taxon>Eimeria</taxon>
    </lineage>
</organism>
<dbReference type="VEuPathDB" id="ToxoDB:ENH_00018310"/>
<protein>
    <submittedName>
        <fullName evidence="1">Uncharacterized protein</fullName>
    </submittedName>
</protein>
<evidence type="ECO:0000313" key="2">
    <source>
        <dbReference type="Proteomes" id="UP000030754"/>
    </source>
</evidence>
<dbReference type="AlphaFoldDB" id="U6MPZ7"/>
<dbReference type="OrthoDB" id="347368at2759"/>
<reference evidence="1" key="1">
    <citation type="submission" date="2013-10" db="EMBL/GenBank/DDBJ databases">
        <title>Genomic analysis of the causative agents of coccidiosis in chickens.</title>
        <authorList>
            <person name="Reid A.J."/>
            <person name="Blake D."/>
            <person name="Billington K."/>
            <person name="Browne H."/>
            <person name="Dunn M."/>
            <person name="Hung S."/>
            <person name="Kawahara F."/>
            <person name="Miranda-Saavedra D."/>
            <person name="Mourier T."/>
            <person name="Nagra H."/>
            <person name="Otto T.D."/>
            <person name="Rawlings N."/>
            <person name="Sanchez A."/>
            <person name="Sanders M."/>
            <person name="Subramaniam C."/>
            <person name="Tay Y."/>
            <person name="Dear P."/>
            <person name="Doerig C."/>
            <person name="Gruber A."/>
            <person name="Parkinson J."/>
            <person name="Shirley M."/>
            <person name="Wan K.L."/>
            <person name="Berriman M."/>
            <person name="Tomley F."/>
            <person name="Pain A."/>
        </authorList>
    </citation>
    <scope>NUCLEOTIDE SEQUENCE [LARGE SCALE GENOMIC DNA]</scope>
    <source>
        <strain evidence="1">Houghton</strain>
    </source>
</reference>
<proteinExistence type="predicted"/>
<dbReference type="RefSeq" id="XP_013434770.1">
    <property type="nucleotide sequence ID" value="XM_013579316.1"/>
</dbReference>
<name>U6MPZ7_9EIME</name>